<reference evidence="2" key="2">
    <citation type="submission" date="2015-01" db="EMBL/GenBank/DDBJ databases">
        <title>Evolutionary Origins and Diversification of the Mycorrhizal Mutualists.</title>
        <authorList>
            <consortium name="DOE Joint Genome Institute"/>
            <consortium name="Mycorrhizal Genomics Consortium"/>
            <person name="Kohler A."/>
            <person name="Kuo A."/>
            <person name="Nagy L.G."/>
            <person name="Floudas D."/>
            <person name="Copeland A."/>
            <person name="Barry K.W."/>
            <person name="Cichocki N."/>
            <person name="Veneault-Fourrey C."/>
            <person name="LaButti K."/>
            <person name="Lindquist E.A."/>
            <person name="Lipzen A."/>
            <person name="Lundell T."/>
            <person name="Morin E."/>
            <person name="Murat C."/>
            <person name="Riley R."/>
            <person name="Ohm R."/>
            <person name="Sun H."/>
            <person name="Tunlid A."/>
            <person name="Henrissat B."/>
            <person name="Grigoriev I.V."/>
            <person name="Hibbett D.S."/>
            <person name="Martin F."/>
        </authorList>
    </citation>
    <scope>NUCLEOTIDE SEQUENCE [LARGE SCALE GENOMIC DNA]</scope>
    <source>
        <strain evidence="2">LaAM-08-1</strain>
    </source>
</reference>
<evidence type="ECO:0000313" key="1">
    <source>
        <dbReference type="EMBL" id="KIJ98589.1"/>
    </source>
</evidence>
<sequence>MRSRPIVPLLDSQGILPRRKKNTVTYPEVIELPINDLIFILNAPNLAHSKAADTPLLPRRLQKELPRVLMYIPHLDTLAHQEPS</sequence>
<dbReference type="STRING" id="1095629.A0A0C9WMX6"/>
<dbReference type="OrthoDB" id="2946666at2759"/>
<organism evidence="1 2">
    <name type="scientific">Laccaria amethystina LaAM-08-1</name>
    <dbReference type="NCBI Taxonomy" id="1095629"/>
    <lineage>
        <taxon>Eukaryota</taxon>
        <taxon>Fungi</taxon>
        <taxon>Dikarya</taxon>
        <taxon>Basidiomycota</taxon>
        <taxon>Agaricomycotina</taxon>
        <taxon>Agaricomycetes</taxon>
        <taxon>Agaricomycetidae</taxon>
        <taxon>Agaricales</taxon>
        <taxon>Agaricineae</taxon>
        <taxon>Hydnangiaceae</taxon>
        <taxon>Laccaria</taxon>
    </lineage>
</organism>
<dbReference type="AlphaFoldDB" id="A0A0C9WMX6"/>
<proteinExistence type="predicted"/>
<gene>
    <name evidence="1" type="ORF">K443DRAFT_680612</name>
</gene>
<reference evidence="1 2" key="1">
    <citation type="submission" date="2014-04" db="EMBL/GenBank/DDBJ databases">
        <authorList>
            <consortium name="DOE Joint Genome Institute"/>
            <person name="Kuo A."/>
            <person name="Kohler A."/>
            <person name="Nagy L.G."/>
            <person name="Floudas D."/>
            <person name="Copeland A."/>
            <person name="Barry K.W."/>
            <person name="Cichocki N."/>
            <person name="Veneault-Fourrey C."/>
            <person name="LaButti K."/>
            <person name="Lindquist E.A."/>
            <person name="Lipzen A."/>
            <person name="Lundell T."/>
            <person name="Morin E."/>
            <person name="Murat C."/>
            <person name="Sun H."/>
            <person name="Tunlid A."/>
            <person name="Henrissat B."/>
            <person name="Grigoriev I.V."/>
            <person name="Hibbett D.S."/>
            <person name="Martin F."/>
            <person name="Nordberg H.P."/>
            <person name="Cantor M.N."/>
            <person name="Hua S.X."/>
        </authorList>
    </citation>
    <scope>NUCLEOTIDE SEQUENCE [LARGE SCALE GENOMIC DNA]</scope>
    <source>
        <strain evidence="1 2">LaAM-08-1</strain>
    </source>
</reference>
<keyword evidence="2" id="KW-1185">Reference proteome</keyword>
<accession>A0A0C9WMX6</accession>
<dbReference type="Proteomes" id="UP000054477">
    <property type="component" value="Unassembled WGS sequence"/>
</dbReference>
<dbReference type="EMBL" id="KN838665">
    <property type="protein sequence ID" value="KIJ98589.1"/>
    <property type="molecule type" value="Genomic_DNA"/>
</dbReference>
<name>A0A0C9WMX6_9AGAR</name>
<dbReference type="HOGENOM" id="CLU_179472_0_0_1"/>
<evidence type="ECO:0000313" key="2">
    <source>
        <dbReference type="Proteomes" id="UP000054477"/>
    </source>
</evidence>
<protein>
    <submittedName>
        <fullName evidence="1">Uncharacterized protein</fullName>
    </submittedName>
</protein>